<evidence type="ECO:0000313" key="1">
    <source>
        <dbReference type="EMBL" id="VEL26395.1"/>
    </source>
</evidence>
<dbReference type="EMBL" id="CAAALY010079959">
    <property type="protein sequence ID" value="VEL26395.1"/>
    <property type="molecule type" value="Genomic_DNA"/>
</dbReference>
<proteinExistence type="predicted"/>
<evidence type="ECO:0000313" key="2">
    <source>
        <dbReference type="Proteomes" id="UP000784294"/>
    </source>
</evidence>
<gene>
    <name evidence="1" type="ORF">PXEA_LOCUS19835</name>
</gene>
<dbReference type="Proteomes" id="UP000784294">
    <property type="component" value="Unassembled WGS sequence"/>
</dbReference>
<protein>
    <submittedName>
        <fullName evidence="1">Uncharacterized protein</fullName>
    </submittedName>
</protein>
<accession>A0A448X2K1</accession>
<reference evidence="1" key="1">
    <citation type="submission" date="2018-11" db="EMBL/GenBank/DDBJ databases">
        <authorList>
            <consortium name="Pathogen Informatics"/>
        </authorList>
    </citation>
    <scope>NUCLEOTIDE SEQUENCE</scope>
</reference>
<dbReference type="AlphaFoldDB" id="A0A448X2K1"/>
<keyword evidence="2" id="KW-1185">Reference proteome</keyword>
<comment type="caution">
    <text evidence="1">The sequence shown here is derived from an EMBL/GenBank/DDBJ whole genome shotgun (WGS) entry which is preliminary data.</text>
</comment>
<sequence length="29" mass="3163">MYGASLIGIAPTIAYRQDLWADCAFSART</sequence>
<organism evidence="1 2">
    <name type="scientific">Protopolystoma xenopodis</name>
    <dbReference type="NCBI Taxonomy" id="117903"/>
    <lineage>
        <taxon>Eukaryota</taxon>
        <taxon>Metazoa</taxon>
        <taxon>Spiralia</taxon>
        <taxon>Lophotrochozoa</taxon>
        <taxon>Platyhelminthes</taxon>
        <taxon>Monogenea</taxon>
        <taxon>Polyopisthocotylea</taxon>
        <taxon>Polystomatidea</taxon>
        <taxon>Polystomatidae</taxon>
        <taxon>Protopolystoma</taxon>
    </lineage>
</organism>
<name>A0A448X2K1_9PLAT</name>